<feature type="region of interest" description="Disordered" evidence="2">
    <location>
        <begin position="210"/>
        <end position="240"/>
    </location>
</feature>
<evidence type="ECO:0000256" key="1">
    <source>
        <dbReference type="ARBA" id="ARBA00023054"/>
    </source>
</evidence>
<keyword evidence="1" id="KW-0175">Coiled coil</keyword>
<evidence type="ECO:0000256" key="2">
    <source>
        <dbReference type="SAM" id="MobiDB-lite"/>
    </source>
</evidence>
<reference evidence="3 4" key="1">
    <citation type="submission" date="2024-05" db="EMBL/GenBank/DDBJ databases">
        <title>A draft genome resource for the thread blight pathogen Marasmius tenuissimus strain MS-2.</title>
        <authorList>
            <person name="Yulfo-Soto G.E."/>
            <person name="Baruah I.K."/>
            <person name="Amoako-Attah I."/>
            <person name="Bukari Y."/>
            <person name="Meinhardt L.W."/>
            <person name="Bailey B.A."/>
            <person name="Cohen S.P."/>
        </authorList>
    </citation>
    <scope>NUCLEOTIDE SEQUENCE [LARGE SCALE GENOMIC DNA]</scope>
    <source>
        <strain evidence="3 4">MS-2</strain>
    </source>
</reference>
<sequence length="382" mass="42585">MAHHRKSKDKGVSASSFFELAAVVAKHPVLPKTARESTAVVGGVAKSKKSDTWLRANKGVKERHARDLEQETVDRPTWDSARARLEEKAKKYDKINKGKTGGCTEAQIESYLVDFDSKPVNDRWESDSEDNDESLTVPKPPMDADDEIVEYTDDLGRSRFAPRSEVPRQYLKNPEEEDYDENIVIHNPVNHHPIFIPGDERVADIKKATAESDKPLETHYDHSLENRARGAGSYNFSKNEQERLAELQKLNARRDETIRARAEAGAIDVKPGEVEGFDPEAGTTQSRAKEKRKRELEERRAKLEANKRKKGKSTNDVSQAKTEDQQPAVFMASANDPFAVLEAASSAQAASSIDNKSKTKVVTEADAFLAGLESEMLKGRGK</sequence>
<organism evidence="3 4">
    <name type="scientific">Marasmius tenuissimus</name>
    <dbReference type="NCBI Taxonomy" id="585030"/>
    <lineage>
        <taxon>Eukaryota</taxon>
        <taxon>Fungi</taxon>
        <taxon>Dikarya</taxon>
        <taxon>Basidiomycota</taxon>
        <taxon>Agaricomycotina</taxon>
        <taxon>Agaricomycetes</taxon>
        <taxon>Agaricomycetidae</taxon>
        <taxon>Agaricales</taxon>
        <taxon>Marasmiineae</taxon>
        <taxon>Marasmiaceae</taxon>
        <taxon>Marasmius</taxon>
    </lineage>
</organism>
<feature type="compositionally biased region" description="Acidic residues" evidence="2">
    <location>
        <begin position="143"/>
        <end position="153"/>
    </location>
</feature>
<dbReference type="Pfam" id="PF13300">
    <property type="entry name" value="DUF4078"/>
    <property type="match status" value="1"/>
</dbReference>
<dbReference type="EMBL" id="JBBXMP010000056">
    <property type="protein sequence ID" value="KAL0064838.1"/>
    <property type="molecule type" value="Genomic_DNA"/>
</dbReference>
<protein>
    <submittedName>
        <fullName evidence="3">Uncharacterized protein</fullName>
    </submittedName>
</protein>
<name>A0ABR2ZTW7_9AGAR</name>
<proteinExistence type="predicted"/>
<accession>A0ABR2ZTW7</accession>
<feature type="region of interest" description="Disordered" evidence="2">
    <location>
        <begin position="263"/>
        <end position="329"/>
    </location>
</feature>
<dbReference type="PANTHER" id="PTHR15885:SF1">
    <property type="entry name" value="COILED-COIL DOMAIN-CONTAINING PROTEIN 174"/>
    <property type="match status" value="1"/>
</dbReference>
<keyword evidence="4" id="KW-1185">Reference proteome</keyword>
<feature type="region of interest" description="Disordered" evidence="2">
    <location>
        <begin position="119"/>
        <end position="177"/>
    </location>
</feature>
<dbReference type="Proteomes" id="UP001437256">
    <property type="component" value="Unassembled WGS sequence"/>
</dbReference>
<feature type="compositionally biased region" description="Basic and acidic residues" evidence="2">
    <location>
        <begin position="210"/>
        <end position="228"/>
    </location>
</feature>
<evidence type="ECO:0000313" key="4">
    <source>
        <dbReference type="Proteomes" id="UP001437256"/>
    </source>
</evidence>
<dbReference type="InterPro" id="IPR025066">
    <property type="entry name" value="CCDC174-like"/>
</dbReference>
<comment type="caution">
    <text evidence="3">The sequence shown here is derived from an EMBL/GenBank/DDBJ whole genome shotgun (WGS) entry which is preliminary data.</text>
</comment>
<gene>
    <name evidence="3" type="ORF">AAF712_008235</name>
</gene>
<evidence type="ECO:0000313" key="3">
    <source>
        <dbReference type="EMBL" id="KAL0064838.1"/>
    </source>
</evidence>
<dbReference type="PANTHER" id="PTHR15885">
    <property type="entry name" value="COILED-COIL DOMAIN-CONTAINING PROTEIN 174"/>
    <property type="match status" value="1"/>
</dbReference>
<feature type="compositionally biased region" description="Basic and acidic residues" evidence="2">
    <location>
        <begin position="293"/>
        <end position="306"/>
    </location>
</feature>